<accession>A0ABW8KW52</accession>
<name>A0ABW8KW52_9GAMM</name>
<keyword evidence="2" id="KW-1185">Reference proteome</keyword>
<evidence type="ECO:0008006" key="3">
    <source>
        <dbReference type="Google" id="ProtNLM"/>
    </source>
</evidence>
<sequence length="210" mass="24447">MNIDWLEITKLKYWLARPNSELDKLRKGAVRFWQRVTDMLAWPAKQLDPMTAELELVHLLAWERDITQIPNETEKTYRIRVKFALQFAKGAGSKDGWYFMFEKLGTPWITIDERVSPTDWDVVSLQLLDSDLAERNQLIDYICRQYGRTTRRYEYSTIASMPLLAPPNDFSLDSLTGFAKYSDDMSPKLGLAVMDNESHFIIATNKQLIS</sequence>
<gene>
    <name evidence="1" type="ORF">ACI2JU_01925</name>
</gene>
<reference evidence="1 2" key="1">
    <citation type="submission" date="2024-11" db="EMBL/GenBank/DDBJ databases">
        <title>The Natural Products Discovery Center: Release of the First 8490 Sequenced Strains for Exploring Actinobacteria Biosynthetic Diversity.</title>
        <authorList>
            <person name="Kalkreuter E."/>
            <person name="Kautsar S.A."/>
            <person name="Yang D."/>
            <person name="Bader C.D."/>
            <person name="Teijaro C.N."/>
            <person name="Fluegel L."/>
            <person name="Davis C.M."/>
            <person name="Simpson J.R."/>
            <person name="Lauterbach L."/>
            <person name="Steele A.D."/>
            <person name="Gui C."/>
            <person name="Meng S."/>
            <person name="Li G."/>
            <person name="Viehrig K."/>
            <person name="Ye F."/>
            <person name="Su P."/>
            <person name="Kiefer A.F."/>
            <person name="Nichols A."/>
            <person name="Cepeda A.J."/>
            <person name="Yan W."/>
            <person name="Fan B."/>
            <person name="Jiang Y."/>
            <person name="Adhikari A."/>
            <person name="Zheng C.-J."/>
            <person name="Schuster L."/>
            <person name="Cowan T.M."/>
            <person name="Smanski M.J."/>
            <person name="Chevrette M.G."/>
            <person name="De Carvalho L.P.S."/>
            <person name="Shen B."/>
        </authorList>
    </citation>
    <scope>NUCLEOTIDE SEQUENCE [LARGE SCALE GENOMIC DNA]</scope>
    <source>
        <strain evidence="1 2">NPDC078403</strain>
    </source>
</reference>
<proteinExistence type="predicted"/>
<evidence type="ECO:0000313" key="1">
    <source>
        <dbReference type="EMBL" id="MFK3862626.1"/>
    </source>
</evidence>
<evidence type="ECO:0000313" key="2">
    <source>
        <dbReference type="Proteomes" id="UP001620262"/>
    </source>
</evidence>
<dbReference type="EMBL" id="JBJDOT010000002">
    <property type="protein sequence ID" value="MFK3862626.1"/>
    <property type="molecule type" value="Genomic_DNA"/>
</dbReference>
<protein>
    <recommendedName>
        <fullName evidence="3">Phage tail protein</fullName>
    </recommendedName>
</protein>
<dbReference type="RefSeq" id="WP_404674588.1">
    <property type="nucleotide sequence ID" value="NZ_JBJDOT010000002.1"/>
</dbReference>
<dbReference type="Proteomes" id="UP001620262">
    <property type="component" value="Unassembled WGS sequence"/>
</dbReference>
<organism evidence="1 2">
    <name type="scientific">Pseudoalteromonas rhizosphaerae</name>
    <dbReference type="NCBI Taxonomy" id="2518973"/>
    <lineage>
        <taxon>Bacteria</taxon>
        <taxon>Pseudomonadati</taxon>
        <taxon>Pseudomonadota</taxon>
        <taxon>Gammaproteobacteria</taxon>
        <taxon>Alteromonadales</taxon>
        <taxon>Pseudoalteromonadaceae</taxon>
        <taxon>Pseudoalteromonas</taxon>
    </lineage>
</organism>
<comment type="caution">
    <text evidence="1">The sequence shown here is derived from an EMBL/GenBank/DDBJ whole genome shotgun (WGS) entry which is preliminary data.</text>
</comment>